<comment type="caution">
    <text evidence="1">The sequence shown here is derived from an EMBL/GenBank/DDBJ whole genome shotgun (WGS) entry which is preliminary data.</text>
</comment>
<evidence type="ECO:0000313" key="2">
    <source>
        <dbReference type="Proteomes" id="UP000789920"/>
    </source>
</evidence>
<protein>
    <submittedName>
        <fullName evidence="1">13677_t:CDS:1</fullName>
    </submittedName>
</protein>
<reference evidence="1" key="1">
    <citation type="submission" date="2021-06" db="EMBL/GenBank/DDBJ databases">
        <authorList>
            <person name="Kallberg Y."/>
            <person name="Tangrot J."/>
            <person name="Rosling A."/>
        </authorList>
    </citation>
    <scope>NUCLEOTIDE SEQUENCE</scope>
    <source>
        <strain evidence="1">MA461A</strain>
    </source>
</reference>
<organism evidence="1 2">
    <name type="scientific">Racocetra persica</name>
    <dbReference type="NCBI Taxonomy" id="160502"/>
    <lineage>
        <taxon>Eukaryota</taxon>
        <taxon>Fungi</taxon>
        <taxon>Fungi incertae sedis</taxon>
        <taxon>Mucoromycota</taxon>
        <taxon>Glomeromycotina</taxon>
        <taxon>Glomeromycetes</taxon>
        <taxon>Diversisporales</taxon>
        <taxon>Gigasporaceae</taxon>
        <taxon>Racocetra</taxon>
    </lineage>
</organism>
<accession>A0ACA9SMU3</accession>
<sequence length="81" mass="9021">HLPFSTKNKAGLIVGMTIFLASGFSIPFIGAWWQLYVLTAFEKSFALSFVSFVFGNLFNHQHAFDSHKVGKPFYKPGPPPS</sequence>
<name>A0ACA9SMU3_9GLOM</name>
<dbReference type="Proteomes" id="UP000789920">
    <property type="component" value="Unassembled WGS sequence"/>
</dbReference>
<proteinExistence type="predicted"/>
<keyword evidence="2" id="KW-1185">Reference proteome</keyword>
<gene>
    <name evidence="1" type="ORF">RPERSI_LOCUS33164</name>
</gene>
<evidence type="ECO:0000313" key="1">
    <source>
        <dbReference type="EMBL" id="CAG8844350.1"/>
    </source>
</evidence>
<feature type="non-terminal residue" evidence="1">
    <location>
        <position position="1"/>
    </location>
</feature>
<dbReference type="EMBL" id="CAJVQC010142245">
    <property type="protein sequence ID" value="CAG8844350.1"/>
    <property type="molecule type" value="Genomic_DNA"/>
</dbReference>